<reference evidence="2 3" key="1">
    <citation type="submission" date="2021-05" db="EMBL/GenBank/DDBJ databases">
        <title>Genome Assembly of Synthetic Allotetraploid Brassica napus Reveals Homoeologous Exchanges between Subgenomes.</title>
        <authorList>
            <person name="Davis J.T."/>
        </authorList>
    </citation>
    <scope>NUCLEOTIDE SEQUENCE [LARGE SCALE GENOMIC DNA]</scope>
    <source>
        <strain evidence="3">cv. Da-Ae</strain>
        <tissue evidence="2">Seedling</tissue>
    </source>
</reference>
<accession>A0ABQ7Y6X7</accession>
<dbReference type="Gene3D" id="3.80.10.10">
    <property type="entry name" value="Ribonuclease Inhibitor"/>
    <property type="match status" value="1"/>
</dbReference>
<dbReference type="Proteomes" id="UP000824890">
    <property type="component" value="Unassembled WGS sequence"/>
</dbReference>
<feature type="non-terminal residue" evidence="2">
    <location>
        <position position="1"/>
    </location>
</feature>
<keyword evidence="1" id="KW-0611">Plant defense</keyword>
<dbReference type="PANTHER" id="PTHR36766">
    <property type="entry name" value="PLANT BROAD-SPECTRUM MILDEW RESISTANCE PROTEIN RPW8"/>
    <property type="match status" value="1"/>
</dbReference>
<proteinExistence type="predicted"/>
<dbReference type="EMBL" id="JAGKQM010000018">
    <property type="protein sequence ID" value="KAH0863935.1"/>
    <property type="molecule type" value="Genomic_DNA"/>
</dbReference>
<name>A0ABQ7Y6X7_BRANA</name>
<sequence>RSNSGVEVSQHRQTQLCMFFEILEKARKLSEKVLRCKRYNPKHIYHANEMKELERKITRLLSSSVLVDILADVNDVPFVLMLLHRYVVDERKGLPLSLKVLGAFLKDRPERYWEGVVKKLSRGETADETHESRTRGSIPLEVVTNMWVELHYIDEETAFSILVDLSDKTLLTFVKKTLEEISESDWFDMELPKTQVSILNFSSDKYTLPPFVGKMSSLRELVVINSSFLFPAFLHGLPFSTNLAKLRRLEKVHFPEVLSSTVPLRNLQKMHLILCKINNSFDQTVFQTTHIFPSLFDLTIDHYDDLEKIPSTICGMSALNSVTITNCPRILELP</sequence>
<gene>
    <name evidence="2" type="ORF">HID58_081146</name>
</gene>
<dbReference type="SUPFAM" id="SSF52047">
    <property type="entry name" value="RNI-like"/>
    <property type="match status" value="1"/>
</dbReference>
<dbReference type="Gene3D" id="1.10.8.430">
    <property type="entry name" value="Helical domain of apoptotic protease-activating factors"/>
    <property type="match status" value="1"/>
</dbReference>
<comment type="caution">
    <text evidence="2">The sequence shown here is derived from an EMBL/GenBank/DDBJ whole genome shotgun (WGS) entry which is preliminary data.</text>
</comment>
<dbReference type="InterPro" id="IPR042197">
    <property type="entry name" value="Apaf_helical"/>
</dbReference>
<dbReference type="InterPro" id="IPR032675">
    <property type="entry name" value="LRR_dom_sf"/>
</dbReference>
<evidence type="ECO:0000256" key="1">
    <source>
        <dbReference type="ARBA" id="ARBA00022821"/>
    </source>
</evidence>
<protein>
    <recommendedName>
        <fullName evidence="4">Disease resistance protein</fullName>
    </recommendedName>
</protein>
<evidence type="ECO:0008006" key="4">
    <source>
        <dbReference type="Google" id="ProtNLM"/>
    </source>
</evidence>
<evidence type="ECO:0000313" key="3">
    <source>
        <dbReference type="Proteomes" id="UP000824890"/>
    </source>
</evidence>
<evidence type="ECO:0000313" key="2">
    <source>
        <dbReference type="EMBL" id="KAH0863935.1"/>
    </source>
</evidence>
<dbReference type="PANTHER" id="PTHR36766:SF30">
    <property type="entry name" value="TIR-NBS TYPE DISEASE RESISTANCE PROTEIN-RELATED"/>
    <property type="match status" value="1"/>
</dbReference>
<keyword evidence="3" id="KW-1185">Reference proteome</keyword>
<organism evidence="2 3">
    <name type="scientific">Brassica napus</name>
    <name type="common">Rape</name>
    <dbReference type="NCBI Taxonomy" id="3708"/>
    <lineage>
        <taxon>Eukaryota</taxon>
        <taxon>Viridiplantae</taxon>
        <taxon>Streptophyta</taxon>
        <taxon>Embryophyta</taxon>
        <taxon>Tracheophyta</taxon>
        <taxon>Spermatophyta</taxon>
        <taxon>Magnoliopsida</taxon>
        <taxon>eudicotyledons</taxon>
        <taxon>Gunneridae</taxon>
        <taxon>Pentapetalae</taxon>
        <taxon>rosids</taxon>
        <taxon>malvids</taxon>
        <taxon>Brassicales</taxon>
        <taxon>Brassicaceae</taxon>
        <taxon>Brassiceae</taxon>
        <taxon>Brassica</taxon>
    </lineage>
</organism>